<dbReference type="EMBL" id="KI965607">
    <property type="protein sequence ID" value="EUD63904.1"/>
    <property type="molecule type" value="Genomic_DNA"/>
</dbReference>
<name>W7A485_9APIC</name>
<dbReference type="GeneID" id="20040991"/>
<dbReference type="Proteomes" id="UP000030640">
    <property type="component" value="Unassembled WGS sequence"/>
</dbReference>
<proteinExistence type="predicted"/>
<dbReference type="RefSeq" id="XP_008819510.1">
    <property type="nucleotide sequence ID" value="XM_008821288.1"/>
</dbReference>
<evidence type="ECO:0000313" key="2">
    <source>
        <dbReference type="EMBL" id="EUD63904.1"/>
    </source>
</evidence>
<reference evidence="2 3" key="1">
    <citation type="submission" date="2013-02" db="EMBL/GenBank/DDBJ databases">
        <title>The Genome Sequence of Plasmodium inui San Antonio 1.</title>
        <authorList>
            <consortium name="The Broad Institute Genome Sequencing Platform"/>
            <consortium name="The Broad Institute Genome Sequencing Center for Infectious Disease"/>
            <person name="Neafsey D."/>
            <person name="Cheeseman I."/>
            <person name="Volkman S."/>
            <person name="Adams J."/>
            <person name="Walker B."/>
            <person name="Young S.K."/>
            <person name="Zeng Q."/>
            <person name="Gargeya S."/>
            <person name="Fitzgerald M."/>
            <person name="Haas B."/>
            <person name="Abouelleil A."/>
            <person name="Alvarado L."/>
            <person name="Arachchi H.M."/>
            <person name="Berlin A.M."/>
            <person name="Chapman S.B."/>
            <person name="Dewar J."/>
            <person name="Goldberg J."/>
            <person name="Griggs A."/>
            <person name="Gujja S."/>
            <person name="Hansen M."/>
            <person name="Howarth C."/>
            <person name="Imamovic A."/>
            <person name="Larimer J."/>
            <person name="McCowan C."/>
            <person name="Murphy C."/>
            <person name="Neiman D."/>
            <person name="Pearson M."/>
            <person name="Priest M."/>
            <person name="Roberts A."/>
            <person name="Saif S."/>
            <person name="Shea T."/>
            <person name="Sisk P."/>
            <person name="Sykes S."/>
            <person name="Wortman J."/>
            <person name="Nusbaum C."/>
            <person name="Birren B."/>
        </authorList>
    </citation>
    <scope>NUCLEOTIDE SEQUENCE [LARGE SCALE GENOMIC DNA]</scope>
    <source>
        <strain evidence="2 3">San Antonio 1</strain>
    </source>
</reference>
<dbReference type="VEuPathDB" id="PlasmoDB:C922_05717"/>
<sequence length="61" mass="6763">MASAELKIILVKVRAENNILRVILSSTQLTFQLIIRTQNSSSRPPLTTSQIPEETTPKPTS</sequence>
<protein>
    <submittedName>
        <fullName evidence="2">Uncharacterized protein</fullName>
    </submittedName>
</protein>
<organism evidence="2 3">
    <name type="scientific">Plasmodium inui San Antonio 1</name>
    <dbReference type="NCBI Taxonomy" id="1237626"/>
    <lineage>
        <taxon>Eukaryota</taxon>
        <taxon>Sar</taxon>
        <taxon>Alveolata</taxon>
        <taxon>Apicomplexa</taxon>
        <taxon>Aconoidasida</taxon>
        <taxon>Haemosporida</taxon>
        <taxon>Plasmodiidae</taxon>
        <taxon>Plasmodium</taxon>
        <taxon>Plasmodium (Plasmodium)</taxon>
    </lineage>
</organism>
<gene>
    <name evidence="2" type="ORF">C922_05717</name>
</gene>
<evidence type="ECO:0000313" key="3">
    <source>
        <dbReference type="Proteomes" id="UP000030640"/>
    </source>
</evidence>
<feature type="region of interest" description="Disordered" evidence="1">
    <location>
        <begin position="40"/>
        <end position="61"/>
    </location>
</feature>
<evidence type="ECO:0000256" key="1">
    <source>
        <dbReference type="SAM" id="MobiDB-lite"/>
    </source>
</evidence>
<dbReference type="AlphaFoldDB" id="W7A485"/>
<keyword evidence="3" id="KW-1185">Reference proteome</keyword>
<accession>W7A485</accession>